<reference evidence="2" key="2">
    <citation type="submission" date="2025-09" db="UniProtKB">
        <authorList>
            <consortium name="Ensembl"/>
        </authorList>
    </citation>
    <scope>IDENTIFICATION</scope>
</reference>
<accession>A0A3Q4H8G1</accession>
<organism evidence="2 3">
    <name type="scientific">Neolamprologus brichardi</name>
    <name type="common">Fairy cichlid</name>
    <name type="synonym">Lamprologus brichardi</name>
    <dbReference type="NCBI Taxonomy" id="32507"/>
    <lineage>
        <taxon>Eukaryota</taxon>
        <taxon>Metazoa</taxon>
        <taxon>Chordata</taxon>
        <taxon>Craniata</taxon>
        <taxon>Vertebrata</taxon>
        <taxon>Euteleostomi</taxon>
        <taxon>Actinopterygii</taxon>
        <taxon>Neopterygii</taxon>
        <taxon>Teleostei</taxon>
        <taxon>Neoteleostei</taxon>
        <taxon>Acanthomorphata</taxon>
        <taxon>Ovalentaria</taxon>
        <taxon>Cichlomorphae</taxon>
        <taxon>Cichliformes</taxon>
        <taxon>Cichlidae</taxon>
        <taxon>African cichlids</taxon>
        <taxon>Pseudocrenilabrinae</taxon>
        <taxon>Lamprologini</taxon>
        <taxon>Neolamprologus</taxon>
    </lineage>
</organism>
<sequence length="96" mass="10799">TLQTAVDTSYTLHCVCVCVCVCVFSCIAIFVRTSLRTLSSLQGCQILSFCLCCWCQSRLARLLPADRKLTVTRITTHYMHSLSNIHYPSSAYVQMI</sequence>
<dbReference type="Ensembl" id="ENSNBRT00000019702.1">
    <property type="protein sequence ID" value="ENSNBRP00000019190.1"/>
    <property type="gene ID" value="ENSNBRG00000014783.1"/>
</dbReference>
<keyword evidence="1" id="KW-0472">Membrane</keyword>
<dbReference type="AlphaFoldDB" id="A0A3Q4H8G1"/>
<evidence type="ECO:0000256" key="1">
    <source>
        <dbReference type="SAM" id="Phobius"/>
    </source>
</evidence>
<evidence type="ECO:0000313" key="2">
    <source>
        <dbReference type="Ensembl" id="ENSNBRP00000019190.1"/>
    </source>
</evidence>
<keyword evidence="3" id="KW-1185">Reference proteome</keyword>
<proteinExistence type="predicted"/>
<keyword evidence="1" id="KW-1133">Transmembrane helix</keyword>
<reference evidence="2" key="1">
    <citation type="submission" date="2025-08" db="UniProtKB">
        <authorList>
            <consortium name="Ensembl"/>
        </authorList>
    </citation>
    <scope>IDENTIFICATION</scope>
</reference>
<evidence type="ECO:0000313" key="3">
    <source>
        <dbReference type="Proteomes" id="UP000261580"/>
    </source>
</evidence>
<dbReference type="Proteomes" id="UP000261580">
    <property type="component" value="Unassembled WGS sequence"/>
</dbReference>
<name>A0A3Q4H8G1_NEOBR</name>
<keyword evidence="1" id="KW-0812">Transmembrane</keyword>
<feature type="transmembrane region" description="Helical" evidence="1">
    <location>
        <begin position="12"/>
        <end position="31"/>
    </location>
</feature>
<protein>
    <submittedName>
        <fullName evidence="2">Uncharacterized protein</fullName>
    </submittedName>
</protein>